<name>A0ABR3UCU6_9PLEO</name>
<comment type="caution">
    <text evidence="2">The sequence shown here is derived from an EMBL/GenBank/DDBJ whole genome shotgun (WGS) entry which is preliminary data.</text>
</comment>
<evidence type="ECO:0000256" key="1">
    <source>
        <dbReference type="SAM" id="MobiDB-lite"/>
    </source>
</evidence>
<dbReference type="RefSeq" id="XP_069304738.1">
    <property type="nucleotide sequence ID" value="XM_069453736.1"/>
</dbReference>
<evidence type="ECO:0008006" key="4">
    <source>
        <dbReference type="Google" id="ProtNLM"/>
    </source>
</evidence>
<dbReference type="Proteomes" id="UP001578633">
    <property type="component" value="Chromosome 7"/>
</dbReference>
<dbReference type="InterPro" id="IPR003719">
    <property type="entry name" value="Phenazine_PhzF-like"/>
</dbReference>
<protein>
    <recommendedName>
        <fullName evidence="4">Diaminopimelate epimerase-like protein</fullName>
    </recommendedName>
</protein>
<dbReference type="GeneID" id="96087897"/>
<dbReference type="EMBL" id="JBHGVX010000007">
    <property type="protein sequence ID" value="KAL1794154.1"/>
    <property type="molecule type" value="Genomic_DNA"/>
</dbReference>
<keyword evidence="3" id="KW-1185">Reference proteome</keyword>
<dbReference type="SUPFAM" id="SSF54506">
    <property type="entry name" value="Diaminopimelate epimerase-like"/>
    <property type="match status" value="1"/>
</dbReference>
<organism evidence="2 3">
    <name type="scientific">Alternaria dauci</name>
    <dbReference type="NCBI Taxonomy" id="48095"/>
    <lineage>
        <taxon>Eukaryota</taxon>
        <taxon>Fungi</taxon>
        <taxon>Dikarya</taxon>
        <taxon>Ascomycota</taxon>
        <taxon>Pezizomycotina</taxon>
        <taxon>Dothideomycetes</taxon>
        <taxon>Pleosporomycetidae</taxon>
        <taxon>Pleosporales</taxon>
        <taxon>Pleosporineae</taxon>
        <taxon>Pleosporaceae</taxon>
        <taxon>Alternaria</taxon>
        <taxon>Alternaria sect. Porri</taxon>
    </lineage>
</organism>
<reference evidence="2 3" key="1">
    <citation type="submission" date="2024-09" db="EMBL/GenBank/DDBJ databases">
        <title>T2T genomes of carrot and Alternaria dauci and their utility for understanding host-pathogen interaction during carrot leaf blight disease.</title>
        <authorList>
            <person name="Liu W."/>
            <person name="Xu S."/>
            <person name="Ou C."/>
            <person name="Liu X."/>
            <person name="Zhuang F."/>
            <person name="Deng X.W."/>
        </authorList>
    </citation>
    <scope>NUCLEOTIDE SEQUENCE [LARGE SCALE GENOMIC DNA]</scope>
    <source>
        <strain evidence="2 3">A2016</strain>
    </source>
</reference>
<dbReference type="Gene3D" id="3.10.310.10">
    <property type="entry name" value="Diaminopimelate Epimerase, Chain A, domain 1"/>
    <property type="match status" value="2"/>
</dbReference>
<dbReference type="Pfam" id="PF02567">
    <property type="entry name" value="PhzC-PhzF"/>
    <property type="match status" value="1"/>
</dbReference>
<accession>A0ABR3UCU6</accession>
<proteinExistence type="predicted"/>
<dbReference type="PANTHER" id="PTHR13774:SF32">
    <property type="entry name" value="ANTISENSE-ENHANCING SEQUENCE 1"/>
    <property type="match status" value="1"/>
</dbReference>
<feature type="region of interest" description="Disordered" evidence="1">
    <location>
        <begin position="1"/>
        <end position="25"/>
    </location>
</feature>
<gene>
    <name evidence="2" type="ORF">ACET3X_007575</name>
</gene>
<evidence type="ECO:0000313" key="3">
    <source>
        <dbReference type="Proteomes" id="UP001578633"/>
    </source>
</evidence>
<dbReference type="PANTHER" id="PTHR13774">
    <property type="entry name" value="PHENAZINE BIOSYNTHESIS PROTEIN"/>
    <property type="match status" value="1"/>
</dbReference>
<evidence type="ECO:0000313" key="2">
    <source>
        <dbReference type="EMBL" id="KAL1794154.1"/>
    </source>
</evidence>
<dbReference type="NCBIfam" id="TIGR00654">
    <property type="entry name" value="PhzF_family"/>
    <property type="match status" value="1"/>
</dbReference>
<sequence length="353" mass="38843">MMSHLAMCSRSECNPGHKPPRLLISEQPSPYHLNMASSSQLEFVTVDVFTSQPYGGNPLAIVRIPHDRTLTQEQKQTIAREFNLSETTFLHENADGATEDRWTVDIFMTSQELPFAGHPTVGTACYALGRTARERGIHSGVIEASFDLKAGCVGLRYDCGKMTAKASIPHDVHIHQRTFTKDELFALQSRLAEAHQEGKIGIKDDFAIVSIVKGMTFVLVELESEEALGMVSLAGQSVKIQGLDPGWDQTFIGTYFFVRTGKSNESVTRLRTRMIEGPLEDPATGSAASDLAAYLSLKAEGGPKTLKYEIVQGVEMGRRSEIFIEVEMTEDRAVSQLFLEGGAVQVMEGRLTI</sequence>